<evidence type="ECO:0000256" key="1">
    <source>
        <dbReference type="SAM" id="SignalP"/>
    </source>
</evidence>
<evidence type="ECO:0000313" key="2">
    <source>
        <dbReference type="EMBL" id="SHN76905.1"/>
    </source>
</evidence>
<evidence type="ECO:0000313" key="3">
    <source>
        <dbReference type="Proteomes" id="UP000184096"/>
    </source>
</evidence>
<reference evidence="3" key="1">
    <citation type="submission" date="2016-11" db="EMBL/GenBank/DDBJ databases">
        <authorList>
            <person name="Varghese N."/>
            <person name="Submissions S."/>
        </authorList>
    </citation>
    <scope>NUCLEOTIDE SEQUENCE [LARGE SCALE GENOMIC DNA]</scope>
    <source>
        <strain evidence="3">GAS401</strain>
    </source>
</reference>
<dbReference type="EMBL" id="LT670849">
    <property type="protein sequence ID" value="SHN76905.1"/>
    <property type="molecule type" value="Genomic_DNA"/>
</dbReference>
<organism evidence="2 3">
    <name type="scientific">Bradyrhizobium erythrophlei</name>
    <dbReference type="NCBI Taxonomy" id="1437360"/>
    <lineage>
        <taxon>Bacteria</taxon>
        <taxon>Pseudomonadati</taxon>
        <taxon>Pseudomonadota</taxon>
        <taxon>Alphaproteobacteria</taxon>
        <taxon>Hyphomicrobiales</taxon>
        <taxon>Nitrobacteraceae</taxon>
        <taxon>Bradyrhizobium</taxon>
    </lineage>
</organism>
<dbReference type="PANTHER" id="PTHR30024:SF2">
    <property type="entry name" value="ABC TRANSPORTER SUBSTRATE-BINDING PROTEIN"/>
    <property type="match status" value="1"/>
</dbReference>
<proteinExistence type="predicted"/>
<keyword evidence="3" id="KW-1185">Reference proteome</keyword>
<name>A0A1M7U1M9_9BRAD</name>
<sequence length="334" mass="36174">MRARLGLPLLLLAFVVQASFSASQAAEIRIAEQFSIGYLQFNIMKRDRLIEKYAQRRGVEDAKVSWMRFNGPSTMNEALLSNSADVVAGGVPGLITLWDKTRGTAQEVKGICPLSTQPFLLNTSREAVKTIADFGDKDRIALPSVKVSVQAVVLQMAAAKAFGEKNFAKLDPLTVSMPPPDSTIALMGGAGSITAVFSVPPFQFQQLQQAGIHTVLSSFDVVGPHTFSVAWTTLRFHKDNPELYGAFLDAVKEATGIIVADPKGAAESWIKDSNSKLNADVVAGIIGGKDVTWTQTPQANMTFAKFMHQVGSIKASPESWKDLYFSEIHDLPGN</sequence>
<accession>A0A1M7U1M9</accession>
<dbReference type="OrthoDB" id="6788250at2"/>
<dbReference type="PANTHER" id="PTHR30024">
    <property type="entry name" value="ALIPHATIC SULFONATES-BINDING PROTEIN-RELATED"/>
    <property type="match status" value="1"/>
</dbReference>
<dbReference type="Proteomes" id="UP000184096">
    <property type="component" value="Chromosome I"/>
</dbReference>
<dbReference type="SUPFAM" id="SSF53850">
    <property type="entry name" value="Periplasmic binding protein-like II"/>
    <property type="match status" value="1"/>
</dbReference>
<feature type="signal peptide" evidence="1">
    <location>
        <begin position="1"/>
        <end position="18"/>
    </location>
</feature>
<dbReference type="Pfam" id="PF13379">
    <property type="entry name" value="NMT1_2"/>
    <property type="match status" value="1"/>
</dbReference>
<feature type="chain" id="PRO_5013382914" evidence="1">
    <location>
        <begin position="19"/>
        <end position="334"/>
    </location>
</feature>
<keyword evidence="1" id="KW-0732">Signal</keyword>
<dbReference type="RefSeq" id="WP_072819186.1">
    <property type="nucleotide sequence ID" value="NZ_LT670849.1"/>
</dbReference>
<dbReference type="AlphaFoldDB" id="A0A1M7U1M9"/>
<protein>
    <submittedName>
        <fullName evidence="2">NitT/TauT family transport system substrate-binding protein</fullName>
    </submittedName>
</protein>
<gene>
    <name evidence="2" type="ORF">SAMN05444170_3333</name>
</gene>
<dbReference type="Gene3D" id="3.40.190.10">
    <property type="entry name" value="Periplasmic binding protein-like II"/>
    <property type="match status" value="2"/>
</dbReference>